<dbReference type="PROSITE" id="PS01064">
    <property type="entry name" value="PYRIDOX_OXIDASE"/>
    <property type="match status" value="1"/>
</dbReference>
<evidence type="ECO:0000259" key="2">
    <source>
        <dbReference type="Pfam" id="PF10590"/>
    </source>
</evidence>
<dbReference type="InterPro" id="IPR019576">
    <property type="entry name" value="Pyridoxamine_oxidase_dimer_C"/>
</dbReference>
<dbReference type="InterPro" id="IPR012349">
    <property type="entry name" value="Split_barrel_FMN-bd"/>
</dbReference>
<dbReference type="GO" id="GO:0016638">
    <property type="term" value="F:oxidoreductase activity, acting on the CH-NH2 group of donors"/>
    <property type="evidence" value="ECO:0007669"/>
    <property type="project" value="InterPro"/>
</dbReference>
<evidence type="ECO:0000256" key="1">
    <source>
        <dbReference type="ARBA" id="ARBA00007301"/>
    </source>
</evidence>
<comment type="similarity">
    <text evidence="1">Belongs to the pyridoxamine 5'-phosphate oxidase family.</text>
</comment>
<evidence type="ECO:0000313" key="3">
    <source>
        <dbReference type="EMBL" id="BBY63923.1"/>
    </source>
</evidence>
<dbReference type="Proteomes" id="UP000467148">
    <property type="component" value="Chromosome"/>
</dbReference>
<dbReference type="SUPFAM" id="SSF50475">
    <property type="entry name" value="FMN-binding split barrel"/>
    <property type="match status" value="1"/>
</dbReference>
<protein>
    <recommendedName>
        <fullName evidence="2">Pyridoxine 5'-phosphate oxidase dimerisation C-terminal domain-containing protein</fullName>
    </recommendedName>
</protein>
<dbReference type="EMBL" id="AP022596">
    <property type="protein sequence ID" value="BBY63923.1"/>
    <property type="molecule type" value="Genomic_DNA"/>
</dbReference>
<dbReference type="Gene3D" id="2.30.110.10">
    <property type="entry name" value="Electron Transport, Fmn-binding Protein, Chain A"/>
    <property type="match status" value="1"/>
</dbReference>
<feature type="domain" description="Pyridoxine 5'-phosphate oxidase dimerisation C-terminal" evidence="2">
    <location>
        <begin position="63"/>
        <end position="93"/>
    </location>
</feature>
<sequence>MTGAQLGTLDTTETSPSHSQLTLNVFEGLVSQRVFEIRAACETAFADARHRLADDPGLVSPTWCVYVVEAHTVEFWQGDTDRMHTRVQYRRNPPAGTAHCSGPNATSRF</sequence>
<accession>A0A7I7T531</accession>
<dbReference type="Pfam" id="PF10590">
    <property type="entry name" value="PNP_phzG_C"/>
    <property type="match status" value="1"/>
</dbReference>
<name>A0A7I7T531_9MYCO</name>
<keyword evidence="4" id="KW-1185">Reference proteome</keyword>
<proteinExistence type="inferred from homology"/>
<dbReference type="RefSeq" id="WP_407662963.1">
    <property type="nucleotide sequence ID" value="NZ_AP022596.1"/>
</dbReference>
<dbReference type="InterPro" id="IPR019740">
    <property type="entry name" value="Pyridox_Oxase_CS"/>
</dbReference>
<gene>
    <name evidence="3" type="ORF">MHEL_21660</name>
</gene>
<dbReference type="KEGG" id="mhev:MHEL_21660"/>
<reference evidence="3 4" key="1">
    <citation type="journal article" date="2019" name="Emerg. Microbes Infect.">
        <title>Comprehensive subspecies identification of 175 nontuberculous mycobacteria species based on 7547 genomic profiles.</title>
        <authorList>
            <person name="Matsumoto Y."/>
            <person name="Kinjo T."/>
            <person name="Motooka D."/>
            <person name="Nabeya D."/>
            <person name="Jung N."/>
            <person name="Uechi K."/>
            <person name="Horii T."/>
            <person name="Iida T."/>
            <person name="Fujita J."/>
            <person name="Nakamura S."/>
        </authorList>
    </citation>
    <scope>NUCLEOTIDE SEQUENCE [LARGE SCALE GENOMIC DNA]</scope>
    <source>
        <strain evidence="3 4">JCM 30396</strain>
    </source>
</reference>
<organism evidence="3 4">
    <name type="scientific">Mycolicibacterium helvum</name>
    <dbReference type="NCBI Taxonomy" id="1534349"/>
    <lineage>
        <taxon>Bacteria</taxon>
        <taxon>Bacillati</taxon>
        <taxon>Actinomycetota</taxon>
        <taxon>Actinomycetes</taxon>
        <taxon>Mycobacteriales</taxon>
        <taxon>Mycobacteriaceae</taxon>
        <taxon>Mycolicibacterium</taxon>
    </lineage>
</organism>
<dbReference type="AlphaFoldDB" id="A0A7I7T531"/>
<evidence type="ECO:0000313" key="4">
    <source>
        <dbReference type="Proteomes" id="UP000467148"/>
    </source>
</evidence>